<dbReference type="OrthoDB" id="2789670at2759"/>
<dbReference type="InterPro" id="IPR036396">
    <property type="entry name" value="Cyt_P450_sf"/>
</dbReference>
<dbReference type="Gene3D" id="1.10.630.10">
    <property type="entry name" value="Cytochrome P450"/>
    <property type="match status" value="1"/>
</dbReference>
<dbReference type="FunFam" id="1.10.630.10:FF:000042">
    <property type="entry name" value="Cytochrome P450"/>
    <property type="match status" value="1"/>
</dbReference>
<dbReference type="PROSITE" id="PS00086">
    <property type="entry name" value="CYTOCHROME_P450"/>
    <property type="match status" value="1"/>
</dbReference>
<evidence type="ECO:0000256" key="12">
    <source>
        <dbReference type="SAM" id="Phobius"/>
    </source>
</evidence>
<dbReference type="SUPFAM" id="SSF48264">
    <property type="entry name" value="Cytochrome P450"/>
    <property type="match status" value="1"/>
</dbReference>
<dbReference type="FunCoup" id="A0A1S3HZT4">
    <property type="interactions" value="469"/>
</dbReference>
<dbReference type="GO" id="GO:0020037">
    <property type="term" value="F:heme binding"/>
    <property type="evidence" value="ECO:0007669"/>
    <property type="project" value="InterPro"/>
</dbReference>
<evidence type="ECO:0000313" key="14">
    <source>
        <dbReference type="RefSeq" id="XP_013391527.1"/>
    </source>
</evidence>
<evidence type="ECO:0000313" key="13">
    <source>
        <dbReference type="Proteomes" id="UP000085678"/>
    </source>
</evidence>
<dbReference type="PANTHER" id="PTHR24302:SF15">
    <property type="entry name" value="FATTY-ACID PEROXYGENASE"/>
    <property type="match status" value="1"/>
</dbReference>
<sequence length="525" mass="59422">MNALTDDMEVFFLPSWVIILLAVAVLTLVYLLYLHYAWDNRRRFGLPGPAPLPLFGHIVEIMKEGICGFDLNAVRAYGNVLALSSGLMGNALGDVMISDPDMIKEILVKQANVFVDRNINGEAQISPLEKALFAVKGDYWKQMRNTLTPTFTSGKLRHMQTMISKCAQTLVDNLKKKANTGEKFDSQIWGCYTMDVICATAFGVEVDSLNNPNHPFVVNADRFNNINLGNPLVLMLFLCPRFMKMFEPILPYVPGVKSYVGPIKYFSKTTENLLQDRRLTNDGQYKDFLQLMLNAHKLSTSEMSDDEKQDEKLKKRVLTTEEIAANGMGFFAAGFSTTKDTLGYIAYLLATHPQVQERLVQEIDDVLQDADPTHDNVSKLTYLEQVINESMRLYPVGIRLDRLADQDTTVNGLFIPKGTAVAIPTFAIHLHPEYYPEPEKFDPDRFSPEAKAKRNPYTYLPFGMGPRSCIGMRLAMLEMKMVLAKVLQNLTFKTCEETQIPMVLSKSRPMKPEKEIWLKVEERAL</sequence>
<dbReference type="InterPro" id="IPR002401">
    <property type="entry name" value="Cyt_P450_E_grp-I"/>
</dbReference>
<dbReference type="InterPro" id="IPR050705">
    <property type="entry name" value="Cytochrome_P450_3A"/>
</dbReference>
<dbReference type="RefSeq" id="XP_013391527.1">
    <property type="nucleotide sequence ID" value="XM_013536073.1"/>
</dbReference>
<keyword evidence="12" id="KW-1133">Transmembrane helix</keyword>
<dbReference type="Proteomes" id="UP000085678">
    <property type="component" value="Unplaced"/>
</dbReference>
<accession>A0A1S3HZT4</accession>
<comment type="similarity">
    <text evidence="3 11">Belongs to the cytochrome P450 family.</text>
</comment>
<dbReference type="PRINTS" id="PR00463">
    <property type="entry name" value="EP450I"/>
</dbReference>
<dbReference type="GO" id="GO:0005789">
    <property type="term" value="C:endoplasmic reticulum membrane"/>
    <property type="evidence" value="ECO:0007669"/>
    <property type="project" value="UniProtKB-SubCell"/>
</dbReference>
<protein>
    <submittedName>
        <fullName evidence="14">Cytochrome P450 3A24</fullName>
    </submittedName>
</protein>
<keyword evidence="8 10" id="KW-0408">Iron</keyword>
<dbReference type="PRINTS" id="PR00385">
    <property type="entry name" value="P450"/>
</dbReference>
<keyword evidence="13" id="KW-1185">Reference proteome</keyword>
<dbReference type="PANTHER" id="PTHR24302">
    <property type="entry name" value="CYTOCHROME P450 FAMILY 3"/>
    <property type="match status" value="1"/>
</dbReference>
<dbReference type="InterPro" id="IPR017972">
    <property type="entry name" value="Cyt_P450_CS"/>
</dbReference>
<feature type="binding site" description="axial binding residue" evidence="10">
    <location>
        <position position="469"/>
    </location>
    <ligand>
        <name>heme</name>
        <dbReference type="ChEBI" id="CHEBI:30413"/>
    </ligand>
    <ligandPart>
        <name>Fe</name>
        <dbReference type="ChEBI" id="CHEBI:18248"/>
    </ligandPart>
</feature>
<comment type="subcellular location">
    <subcellularLocation>
        <location evidence="2">Endoplasmic reticulum membrane</location>
        <topology evidence="2">Peripheral membrane protein</topology>
    </subcellularLocation>
    <subcellularLocation>
        <location evidence="1">Microsome membrane</location>
        <topology evidence="1">Peripheral membrane protein</topology>
    </subcellularLocation>
</comment>
<keyword evidence="5 10" id="KW-0479">Metal-binding</keyword>
<proteinExistence type="inferred from homology"/>
<dbReference type="GO" id="GO:0016705">
    <property type="term" value="F:oxidoreductase activity, acting on paired donors, with incorporation or reduction of molecular oxygen"/>
    <property type="evidence" value="ECO:0007669"/>
    <property type="project" value="InterPro"/>
</dbReference>
<dbReference type="STRING" id="7574.A0A1S3HZT4"/>
<keyword evidence="12" id="KW-0812">Transmembrane</keyword>
<keyword evidence="7 11" id="KW-0560">Oxidoreductase</keyword>
<dbReference type="CDD" id="cd11055">
    <property type="entry name" value="CYP3A-like"/>
    <property type="match status" value="1"/>
</dbReference>
<name>A0A1S3HZT4_LINAN</name>
<dbReference type="AlphaFoldDB" id="A0A1S3HZT4"/>
<evidence type="ECO:0000256" key="6">
    <source>
        <dbReference type="ARBA" id="ARBA00022848"/>
    </source>
</evidence>
<dbReference type="Pfam" id="PF00067">
    <property type="entry name" value="p450"/>
    <property type="match status" value="1"/>
</dbReference>
<reference evidence="14" key="1">
    <citation type="submission" date="2025-08" db="UniProtKB">
        <authorList>
            <consortium name="RefSeq"/>
        </authorList>
    </citation>
    <scope>IDENTIFICATION</scope>
    <source>
        <tissue evidence="14">Gonads</tissue>
    </source>
</reference>
<dbReference type="InParanoid" id="A0A1S3HZT4"/>
<evidence type="ECO:0000256" key="9">
    <source>
        <dbReference type="ARBA" id="ARBA00043906"/>
    </source>
</evidence>
<gene>
    <name evidence="14" type="primary">LOC106159694</name>
</gene>
<keyword evidence="12" id="KW-0472">Membrane</keyword>
<dbReference type="GeneID" id="106159694"/>
<organism evidence="13 14">
    <name type="scientific">Lingula anatina</name>
    <name type="common">Brachiopod</name>
    <name type="synonym">Lingula unguis</name>
    <dbReference type="NCBI Taxonomy" id="7574"/>
    <lineage>
        <taxon>Eukaryota</taxon>
        <taxon>Metazoa</taxon>
        <taxon>Spiralia</taxon>
        <taxon>Lophotrochozoa</taxon>
        <taxon>Brachiopoda</taxon>
        <taxon>Linguliformea</taxon>
        <taxon>Lingulata</taxon>
        <taxon>Lingulida</taxon>
        <taxon>Linguloidea</taxon>
        <taxon>Lingulidae</taxon>
        <taxon>Lingula</taxon>
    </lineage>
</organism>
<keyword evidence="6" id="KW-0492">Microsome</keyword>
<evidence type="ECO:0000256" key="11">
    <source>
        <dbReference type="RuleBase" id="RU000461"/>
    </source>
</evidence>
<keyword evidence="4 10" id="KW-0349">Heme</keyword>
<comment type="cofactor">
    <cofactor evidence="10">
        <name>heme</name>
        <dbReference type="ChEBI" id="CHEBI:30413"/>
    </cofactor>
</comment>
<dbReference type="GO" id="GO:0005506">
    <property type="term" value="F:iron ion binding"/>
    <property type="evidence" value="ECO:0007669"/>
    <property type="project" value="InterPro"/>
</dbReference>
<evidence type="ECO:0000256" key="2">
    <source>
        <dbReference type="ARBA" id="ARBA00004406"/>
    </source>
</evidence>
<dbReference type="KEGG" id="lak:106159694"/>
<keyword evidence="6" id="KW-0256">Endoplasmic reticulum</keyword>
<evidence type="ECO:0000256" key="5">
    <source>
        <dbReference type="ARBA" id="ARBA00022723"/>
    </source>
</evidence>
<dbReference type="GO" id="GO:0008395">
    <property type="term" value="F:steroid hydroxylase activity"/>
    <property type="evidence" value="ECO:0007669"/>
    <property type="project" value="TreeGrafter"/>
</dbReference>
<evidence type="ECO:0000256" key="10">
    <source>
        <dbReference type="PIRSR" id="PIRSR602401-1"/>
    </source>
</evidence>
<feature type="transmembrane region" description="Helical" evidence="12">
    <location>
        <begin position="12"/>
        <end position="33"/>
    </location>
</feature>
<evidence type="ECO:0000256" key="8">
    <source>
        <dbReference type="ARBA" id="ARBA00023004"/>
    </source>
</evidence>
<keyword evidence="11" id="KW-0503">Monooxygenase</keyword>
<evidence type="ECO:0000256" key="7">
    <source>
        <dbReference type="ARBA" id="ARBA00023002"/>
    </source>
</evidence>
<comment type="function">
    <text evidence="9">Cytochromes P450 are a group of heme-thiolate monooxygenases. They oxidize a variety of structurally unrelated compounds, including steroids, fatty acids, and xenobiotics.</text>
</comment>
<dbReference type="InterPro" id="IPR001128">
    <property type="entry name" value="Cyt_P450"/>
</dbReference>
<evidence type="ECO:0000256" key="1">
    <source>
        <dbReference type="ARBA" id="ARBA00004174"/>
    </source>
</evidence>
<evidence type="ECO:0000256" key="4">
    <source>
        <dbReference type="ARBA" id="ARBA00022617"/>
    </source>
</evidence>
<evidence type="ECO:0000256" key="3">
    <source>
        <dbReference type="ARBA" id="ARBA00010617"/>
    </source>
</evidence>